<dbReference type="InParanoid" id="A0A2P6MMT7"/>
<feature type="compositionally biased region" description="Basic residues" evidence="6">
    <location>
        <begin position="239"/>
        <end position="258"/>
    </location>
</feature>
<feature type="region of interest" description="Disordered" evidence="6">
    <location>
        <begin position="481"/>
        <end position="521"/>
    </location>
</feature>
<evidence type="ECO:0000256" key="4">
    <source>
        <dbReference type="ARBA" id="ARBA00023163"/>
    </source>
</evidence>
<dbReference type="PANTHER" id="PTHR13556">
    <property type="entry name" value="TRANSCRIPTIONAL ADAPTER 3-RELATED"/>
    <property type="match status" value="1"/>
</dbReference>
<feature type="region of interest" description="Disordered" evidence="6">
    <location>
        <begin position="118"/>
        <end position="273"/>
    </location>
</feature>
<comment type="subcellular location">
    <subcellularLocation>
        <location evidence="1">Nucleus</location>
    </subcellularLocation>
</comment>
<evidence type="ECO:0000256" key="2">
    <source>
        <dbReference type="ARBA" id="ARBA00005330"/>
    </source>
</evidence>
<comment type="similarity">
    <text evidence="2">Belongs to the NGG1 family.</text>
</comment>
<keyword evidence="4" id="KW-0804">Transcription</keyword>
<protein>
    <submittedName>
        <fullName evidence="7">Uncharacterized protein</fullName>
    </submittedName>
</protein>
<evidence type="ECO:0000256" key="3">
    <source>
        <dbReference type="ARBA" id="ARBA00023015"/>
    </source>
</evidence>
<dbReference type="Pfam" id="PF10198">
    <property type="entry name" value="Ada3"/>
    <property type="match status" value="1"/>
</dbReference>
<feature type="compositionally biased region" description="Polar residues" evidence="6">
    <location>
        <begin position="119"/>
        <end position="134"/>
    </location>
</feature>
<evidence type="ECO:0000256" key="1">
    <source>
        <dbReference type="ARBA" id="ARBA00004123"/>
    </source>
</evidence>
<dbReference type="STRING" id="1890364.A0A2P6MMT7"/>
<dbReference type="GO" id="GO:0006357">
    <property type="term" value="P:regulation of transcription by RNA polymerase II"/>
    <property type="evidence" value="ECO:0007669"/>
    <property type="project" value="TreeGrafter"/>
</dbReference>
<dbReference type="PANTHER" id="PTHR13556:SF2">
    <property type="entry name" value="TRANSCRIPTIONAL ADAPTER 3"/>
    <property type="match status" value="1"/>
</dbReference>
<accession>A0A2P6MMT7</accession>
<comment type="caution">
    <text evidence="7">The sequence shown here is derived from an EMBL/GenBank/DDBJ whole genome shotgun (WGS) entry which is preliminary data.</text>
</comment>
<dbReference type="AlphaFoldDB" id="A0A2P6MMT7"/>
<keyword evidence="5" id="KW-0539">Nucleus</keyword>
<dbReference type="OrthoDB" id="1232at2759"/>
<dbReference type="GO" id="GO:0000124">
    <property type="term" value="C:SAGA complex"/>
    <property type="evidence" value="ECO:0007669"/>
    <property type="project" value="TreeGrafter"/>
</dbReference>
<feature type="compositionally biased region" description="Acidic residues" evidence="6">
    <location>
        <begin position="205"/>
        <end position="216"/>
    </location>
</feature>
<name>A0A2P6MMT7_9EUKA</name>
<feature type="compositionally biased region" description="Basic and acidic residues" evidence="6">
    <location>
        <begin position="481"/>
        <end position="496"/>
    </location>
</feature>
<dbReference type="Proteomes" id="UP000241769">
    <property type="component" value="Unassembled WGS sequence"/>
</dbReference>
<keyword evidence="8" id="KW-1185">Reference proteome</keyword>
<gene>
    <name evidence="7" type="ORF">PROFUN_14655</name>
</gene>
<dbReference type="GO" id="GO:0005634">
    <property type="term" value="C:nucleus"/>
    <property type="evidence" value="ECO:0007669"/>
    <property type="project" value="UniProtKB-SubCell"/>
</dbReference>
<evidence type="ECO:0000256" key="6">
    <source>
        <dbReference type="SAM" id="MobiDB-lite"/>
    </source>
</evidence>
<proteinExistence type="inferred from homology"/>
<keyword evidence="3" id="KW-0805">Transcription regulation</keyword>
<reference evidence="7 8" key="1">
    <citation type="journal article" date="2018" name="Genome Biol. Evol.">
        <title>Multiple Roots of Fruiting Body Formation in Amoebozoa.</title>
        <authorList>
            <person name="Hillmann F."/>
            <person name="Forbes G."/>
            <person name="Novohradska S."/>
            <person name="Ferling I."/>
            <person name="Riege K."/>
            <person name="Groth M."/>
            <person name="Westermann M."/>
            <person name="Marz M."/>
            <person name="Spaller T."/>
            <person name="Winckler T."/>
            <person name="Schaap P."/>
            <person name="Glockner G."/>
        </authorList>
    </citation>
    <scope>NUCLEOTIDE SEQUENCE [LARGE SCALE GENOMIC DNA]</scope>
    <source>
        <strain evidence="7 8">Jena</strain>
    </source>
</reference>
<evidence type="ECO:0000313" key="7">
    <source>
        <dbReference type="EMBL" id="PRP72992.1"/>
    </source>
</evidence>
<feature type="compositionally biased region" description="Basic residues" evidence="6">
    <location>
        <begin position="503"/>
        <end position="515"/>
    </location>
</feature>
<dbReference type="GO" id="GO:0003713">
    <property type="term" value="F:transcription coactivator activity"/>
    <property type="evidence" value="ECO:0007669"/>
    <property type="project" value="TreeGrafter"/>
</dbReference>
<dbReference type="InterPro" id="IPR019340">
    <property type="entry name" value="Histone_AcTrfase_su3"/>
</dbReference>
<feature type="compositionally biased region" description="Basic and acidic residues" evidence="6">
    <location>
        <begin position="166"/>
        <end position="204"/>
    </location>
</feature>
<dbReference type="EMBL" id="MDYQ01000718">
    <property type="protein sequence ID" value="PRP72992.1"/>
    <property type="molecule type" value="Genomic_DNA"/>
</dbReference>
<evidence type="ECO:0000313" key="8">
    <source>
        <dbReference type="Proteomes" id="UP000241769"/>
    </source>
</evidence>
<organism evidence="7 8">
    <name type="scientific">Planoprotostelium fungivorum</name>
    <dbReference type="NCBI Taxonomy" id="1890364"/>
    <lineage>
        <taxon>Eukaryota</taxon>
        <taxon>Amoebozoa</taxon>
        <taxon>Evosea</taxon>
        <taxon>Variosea</taxon>
        <taxon>Cavosteliida</taxon>
        <taxon>Cavosteliaceae</taxon>
        <taxon>Planoprotostelium</taxon>
    </lineage>
</organism>
<evidence type="ECO:0000256" key="5">
    <source>
        <dbReference type="ARBA" id="ARBA00023242"/>
    </source>
</evidence>
<feature type="compositionally biased region" description="Basic and acidic residues" evidence="6">
    <location>
        <begin position="217"/>
        <end position="232"/>
    </location>
</feature>
<sequence length="521" mass="58322">MNGPDDGSKGSLKIKIKNPNLISPTPISHGTATTSTINAPTITSLPIPDQSVAGIGPLFQKALQCTQEQLDSWKDGDLQNLKGEMDSMCKAFKEYQLNLTAQLNVVENWRTGAIGVEGISSNGENNTHNGSGKSVPSPMISKTPARKGKSKDKGQSKKTTNKKPTKRTEDSPVTSDSEKGEREKNEELMKSDPAVREEDIHNSSEDEILDIDDTESADGKKGSRASSVDEKNQSISAGKGKRQKSANFRKGKNDKKKKGKDDYTDEEEDSEDEDLLFKASELLNPPKNNFWADRALFCILHRGRSSLHLPTAGRTAEDNIMPSNKQENDSSKPIISCGEVTQRLLAALIDEKVISFEMTENQGSTLDHILREDDEAARVQSTTWYTTKDVCPFSTESEYLPLHVPPTYDYSFGRMLALEDRIKLELRSIGLLDDEDLDIDTLHREDDEICSELRKLQHQLKDRMRINNNVRTKLAALVSKRMEQEEQERKEKEANRILEGQYKKKVKKRARMGRKGKGEVT</sequence>
<feature type="compositionally biased region" description="Acidic residues" evidence="6">
    <location>
        <begin position="263"/>
        <end position="273"/>
    </location>
</feature>